<sequence>MATETDGKATGCALLPTTVMVQTGATIAKKYDGDEKPFRNRKFIIFFVILVVVLAILAMLLPMYLIPISTHGEQIFHHSPPMCFGDIFPQSLGLLVVLAYSSNTGRTTHKKMSNVDQTYTDDGYKRSSISDNIDVKTKFDGDVFTLLIESQAFKKDQFRVKVEETKVIIEAAMKKKVNEGEKDNEDQVDETLTYEHALPGKVDPKSVKCEYPADGTVRVTGKCGSK</sequence>
<feature type="domain" description="SHSP" evidence="2">
    <location>
        <begin position="141"/>
        <end position="220"/>
    </location>
</feature>
<keyword evidence="1" id="KW-1133">Transmembrane helix</keyword>
<evidence type="ECO:0000313" key="4">
    <source>
        <dbReference type="WBParaSite" id="nRc.2.0.1.t11530-RA"/>
    </source>
</evidence>
<reference evidence="4" key="1">
    <citation type="submission" date="2022-11" db="UniProtKB">
        <authorList>
            <consortium name="WormBaseParasite"/>
        </authorList>
    </citation>
    <scope>IDENTIFICATION</scope>
</reference>
<keyword evidence="1" id="KW-0472">Membrane</keyword>
<feature type="transmembrane region" description="Helical" evidence="1">
    <location>
        <begin position="43"/>
        <end position="67"/>
    </location>
</feature>
<evidence type="ECO:0000259" key="2">
    <source>
        <dbReference type="Pfam" id="PF00011"/>
    </source>
</evidence>
<dbReference type="CDD" id="cd06464">
    <property type="entry name" value="ACD_sHsps-like"/>
    <property type="match status" value="1"/>
</dbReference>
<dbReference type="InterPro" id="IPR002068">
    <property type="entry name" value="A-crystallin/Hsp20_dom"/>
</dbReference>
<name>A0A915IBI2_ROMCU</name>
<dbReference type="Pfam" id="PF00011">
    <property type="entry name" value="HSP20"/>
    <property type="match status" value="1"/>
</dbReference>
<dbReference type="WBParaSite" id="nRc.2.0.1.t11530-RA">
    <property type="protein sequence ID" value="nRc.2.0.1.t11530-RA"/>
    <property type="gene ID" value="nRc.2.0.1.g11530"/>
</dbReference>
<accession>A0A915IBI2</accession>
<feature type="transmembrane region" description="Helical" evidence="1">
    <location>
        <begin position="87"/>
        <end position="103"/>
    </location>
</feature>
<dbReference type="Proteomes" id="UP000887565">
    <property type="component" value="Unplaced"/>
</dbReference>
<dbReference type="Gene3D" id="2.60.40.790">
    <property type="match status" value="1"/>
</dbReference>
<organism evidence="3 4">
    <name type="scientific">Romanomermis culicivorax</name>
    <name type="common">Nematode worm</name>
    <dbReference type="NCBI Taxonomy" id="13658"/>
    <lineage>
        <taxon>Eukaryota</taxon>
        <taxon>Metazoa</taxon>
        <taxon>Ecdysozoa</taxon>
        <taxon>Nematoda</taxon>
        <taxon>Enoplea</taxon>
        <taxon>Dorylaimia</taxon>
        <taxon>Mermithida</taxon>
        <taxon>Mermithoidea</taxon>
        <taxon>Mermithidae</taxon>
        <taxon>Romanomermis</taxon>
    </lineage>
</organism>
<dbReference type="InterPro" id="IPR008978">
    <property type="entry name" value="HSP20-like_chaperone"/>
</dbReference>
<dbReference type="SUPFAM" id="SSF49764">
    <property type="entry name" value="HSP20-like chaperones"/>
    <property type="match status" value="1"/>
</dbReference>
<evidence type="ECO:0000256" key="1">
    <source>
        <dbReference type="SAM" id="Phobius"/>
    </source>
</evidence>
<protein>
    <submittedName>
        <fullName evidence="4">SHSP domain-containing protein</fullName>
    </submittedName>
</protein>
<evidence type="ECO:0000313" key="3">
    <source>
        <dbReference type="Proteomes" id="UP000887565"/>
    </source>
</evidence>
<proteinExistence type="predicted"/>
<keyword evidence="3" id="KW-1185">Reference proteome</keyword>
<keyword evidence="1" id="KW-0812">Transmembrane</keyword>
<dbReference type="AlphaFoldDB" id="A0A915IBI2"/>